<feature type="binding site" evidence="9">
    <location>
        <position position="9"/>
    </location>
    <ligand>
        <name>Mg(2+)</name>
        <dbReference type="ChEBI" id="CHEBI:18420"/>
    </ligand>
</feature>
<dbReference type="STRING" id="1619044.UY92_C0007G0007"/>
<dbReference type="SUPFAM" id="SSF56784">
    <property type="entry name" value="HAD-like"/>
    <property type="match status" value="1"/>
</dbReference>
<dbReference type="GO" id="GO:0005737">
    <property type="term" value="C:cytoplasm"/>
    <property type="evidence" value="ECO:0007669"/>
    <property type="project" value="UniProtKB-SubCell"/>
</dbReference>
<comment type="similarity">
    <text evidence="7">Belongs to the gmhB family.</text>
</comment>
<dbReference type="PATRIC" id="fig|1619044.3.peg.586"/>
<comment type="subcellular location">
    <subcellularLocation>
        <location evidence="1 7">Cytoplasm</location>
    </subcellularLocation>
</comment>
<keyword evidence="4 7" id="KW-0378">Hydrolase</keyword>
<dbReference type="Proteomes" id="UP000033870">
    <property type="component" value="Unassembled WGS sequence"/>
</dbReference>
<sequence>MARRAVFIDRDGVINETVDRGQEFYVAGKLARRTAPFTYEEFNLKPRVAETLRRLGELGWTRILATNQPDITYGTMKLAAHERIMAAVQALPLDDIFVCTHGRADDCQCKKPRPGMLQAAAAKWKIDFSRSYLVGDTQADLGAARAVGVPCVLIDYEYNRELDPEFRIPDFASLPLFIK</sequence>
<evidence type="ECO:0000313" key="11">
    <source>
        <dbReference type="Proteomes" id="UP000033870"/>
    </source>
</evidence>
<feature type="binding site" evidence="9">
    <location>
        <position position="109"/>
    </location>
    <ligand>
        <name>Zn(2+)</name>
        <dbReference type="ChEBI" id="CHEBI:29105"/>
    </ligand>
</feature>
<evidence type="ECO:0000313" key="10">
    <source>
        <dbReference type="EMBL" id="KKW42368.1"/>
    </source>
</evidence>
<dbReference type="InterPro" id="IPR023214">
    <property type="entry name" value="HAD_sf"/>
</dbReference>
<comment type="caution">
    <text evidence="10">The sequence shown here is derived from an EMBL/GenBank/DDBJ whole genome shotgun (WGS) entry which is preliminary data.</text>
</comment>
<dbReference type="PANTHER" id="PTHR42891:SF1">
    <property type="entry name" value="D-GLYCERO-BETA-D-MANNO-HEPTOSE-1,7-BISPHOSPHATE 7-PHOSPHATASE"/>
    <property type="match status" value="1"/>
</dbReference>
<evidence type="ECO:0000256" key="4">
    <source>
        <dbReference type="ARBA" id="ARBA00022801"/>
    </source>
</evidence>
<feature type="active site" description="Nucleophile" evidence="8">
    <location>
        <position position="11"/>
    </location>
</feature>
<dbReference type="EC" id="3.1.3.-" evidence="7"/>
<evidence type="ECO:0000256" key="1">
    <source>
        <dbReference type="ARBA" id="ARBA00004496"/>
    </source>
</evidence>
<comment type="cofactor">
    <cofactor evidence="9">
        <name>Zn(2+)</name>
        <dbReference type="ChEBI" id="CHEBI:29105"/>
    </cofactor>
</comment>
<keyword evidence="9" id="KW-0862">Zinc</keyword>
<evidence type="ECO:0000256" key="6">
    <source>
        <dbReference type="ARBA" id="ARBA00031828"/>
    </source>
</evidence>
<proteinExistence type="inferred from homology"/>
<dbReference type="InterPro" id="IPR006549">
    <property type="entry name" value="HAD-SF_hydro_IIIA"/>
</dbReference>
<evidence type="ECO:0000256" key="7">
    <source>
        <dbReference type="PIRNR" id="PIRNR004682"/>
    </source>
</evidence>
<gene>
    <name evidence="10" type="ORF">UY92_C0007G0007</name>
</gene>
<evidence type="ECO:0000256" key="2">
    <source>
        <dbReference type="ARBA" id="ARBA00022490"/>
    </source>
</evidence>
<evidence type="ECO:0000256" key="9">
    <source>
        <dbReference type="PIRSR" id="PIRSR004682-4"/>
    </source>
</evidence>
<feature type="binding site" evidence="9">
    <location>
        <position position="101"/>
    </location>
    <ligand>
        <name>Zn(2+)</name>
        <dbReference type="ChEBI" id="CHEBI:29105"/>
    </ligand>
</feature>
<evidence type="ECO:0000256" key="5">
    <source>
        <dbReference type="ARBA" id="ARBA00023277"/>
    </source>
</evidence>
<feature type="active site" description="Nucleophile" evidence="8">
    <location>
        <position position="9"/>
    </location>
</feature>
<dbReference type="InterPro" id="IPR006543">
    <property type="entry name" value="Histidinol-phos"/>
</dbReference>
<feature type="binding site" evidence="9">
    <location>
        <position position="11"/>
    </location>
    <ligand>
        <name>Mg(2+)</name>
        <dbReference type="ChEBI" id="CHEBI:18420"/>
    </ligand>
</feature>
<keyword evidence="3 9" id="KW-0479">Metal-binding</keyword>
<dbReference type="NCBIfam" id="TIGR01656">
    <property type="entry name" value="Histidinol-ppas"/>
    <property type="match status" value="1"/>
</dbReference>
<keyword evidence="2 7" id="KW-0963">Cytoplasm</keyword>
<comment type="cofactor">
    <cofactor evidence="9">
        <name>Mg(2+)</name>
        <dbReference type="ChEBI" id="CHEBI:18420"/>
    </cofactor>
</comment>
<protein>
    <recommendedName>
        <fullName evidence="6 7">D,D-heptose 1,7-bisphosphate phosphatase</fullName>
        <ecNumber evidence="7">3.1.3.-</ecNumber>
    </recommendedName>
</protein>
<dbReference type="AlphaFoldDB" id="A0A0G1YFZ2"/>
<evidence type="ECO:0000256" key="3">
    <source>
        <dbReference type="ARBA" id="ARBA00022723"/>
    </source>
</evidence>
<dbReference type="GO" id="GO:0016791">
    <property type="term" value="F:phosphatase activity"/>
    <property type="evidence" value="ECO:0007669"/>
    <property type="project" value="InterPro"/>
</dbReference>
<dbReference type="Pfam" id="PF00702">
    <property type="entry name" value="Hydrolase"/>
    <property type="match status" value="1"/>
</dbReference>
<name>A0A0G1YFZ2_9BACT</name>
<dbReference type="GO" id="GO:0005975">
    <property type="term" value="P:carbohydrate metabolic process"/>
    <property type="evidence" value="ECO:0007669"/>
    <property type="project" value="InterPro"/>
</dbReference>
<feature type="binding site" evidence="9">
    <location>
        <position position="136"/>
    </location>
    <ligand>
        <name>Mg(2+)</name>
        <dbReference type="ChEBI" id="CHEBI:18420"/>
    </ligand>
</feature>
<dbReference type="InterPro" id="IPR004446">
    <property type="entry name" value="Heptose_bisP_phosphatase"/>
</dbReference>
<keyword evidence="9" id="KW-0460">Magnesium</keyword>
<organism evidence="10 11">
    <name type="scientific">Candidatus Magasanikbacteria bacterium GW2011_GWA2_56_11</name>
    <dbReference type="NCBI Taxonomy" id="1619044"/>
    <lineage>
        <taxon>Bacteria</taxon>
        <taxon>Candidatus Magasanikiibacteriota</taxon>
    </lineage>
</organism>
<accession>A0A0G1YFZ2</accession>
<feature type="binding site" evidence="9">
    <location>
        <position position="107"/>
    </location>
    <ligand>
        <name>Zn(2+)</name>
        <dbReference type="ChEBI" id="CHEBI:29105"/>
    </ligand>
</feature>
<dbReference type="PIRSF" id="PIRSF004682">
    <property type="entry name" value="GmhB"/>
    <property type="match status" value="1"/>
</dbReference>
<feature type="binding site" evidence="9">
    <location>
        <position position="99"/>
    </location>
    <ligand>
        <name>Zn(2+)</name>
        <dbReference type="ChEBI" id="CHEBI:29105"/>
    </ligand>
</feature>
<dbReference type="GO" id="GO:0046872">
    <property type="term" value="F:metal ion binding"/>
    <property type="evidence" value="ECO:0007669"/>
    <property type="project" value="UniProtKB-KW"/>
</dbReference>
<evidence type="ECO:0000256" key="8">
    <source>
        <dbReference type="PIRSR" id="PIRSR004682-1"/>
    </source>
</evidence>
<dbReference type="EMBL" id="LCRX01000007">
    <property type="protein sequence ID" value="KKW42368.1"/>
    <property type="molecule type" value="Genomic_DNA"/>
</dbReference>
<dbReference type="PANTHER" id="PTHR42891">
    <property type="entry name" value="D-GLYCERO-BETA-D-MANNO-HEPTOSE-1,7-BISPHOSPHATE 7-PHOSPHATASE"/>
    <property type="match status" value="1"/>
</dbReference>
<dbReference type="Gene3D" id="3.40.50.1000">
    <property type="entry name" value="HAD superfamily/HAD-like"/>
    <property type="match status" value="1"/>
</dbReference>
<reference evidence="10 11" key="1">
    <citation type="journal article" date="2015" name="Nature">
        <title>rRNA introns, odd ribosomes, and small enigmatic genomes across a large radiation of phyla.</title>
        <authorList>
            <person name="Brown C.T."/>
            <person name="Hug L.A."/>
            <person name="Thomas B.C."/>
            <person name="Sharon I."/>
            <person name="Castelle C.J."/>
            <person name="Singh A."/>
            <person name="Wilkins M.J."/>
            <person name="Williams K.H."/>
            <person name="Banfield J.F."/>
        </authorList>
    </citation>
    <scope>NUCLEOTIDE SEQUENCE [LARGE SCALE GENOMIC DNA]</scope>
</reference>
<dbReference type="NCBIfam" id="TIGR01662">
    <property type="entry name" value="HAD-SF-IIIA"/>
    <property type="match status" value="1"/>
</dbReference>
<dbReference type="InterPro" id="IPR036412">
    <property type="entry name" value="HAD-like_sf"/>
</dbReference>
<keyword evidence="5 7" id="KW-0119">Carbohydrate metabolism</keyword>